<evidence type="ECO:0000313" key="2">
    <source>
        <dbReference type="EMBL" id="EHB91721.1"/>
    </source>
</evidence>
<name>G5HAV5_9BACT</name>
<gene>
    <name evidence="2" type="ORF">HMPREF9450_01770</name>
</gene>
<dbReference type="InterPro" id="IPR018306">
    <property type="entry name" value="Phage_T5_Orf172_DNA-bd"/>
</dbReference>
<evidence type="ECO:0000259" key="1">
    <source>
        <dbReference type="SMART" id="SM00974"/>
    </source>
</evidence>
<dbReference type="Pfam" id="PF10544">
    <property type="entry name" value="T5orf172"/>
    <property type="match status" value="1"/>
</dbReference>
<dbReference type="SMART" id="SM00974">
    <property type="entry name" value="T5orf172"/>
    <property type="match status" value="1"/>
</dbReference>
<dbReference type="HOGENOM" id="CLU_099324_0_0_10"/>
<dbReference type="RefSeq" id="WP_009134576.1">
    <property type="nucleotide sequence ID" value="NZ_CP102250.1"/>
</dbReference>
<keyword evidence="3" id="KW-1185">Reference proteome</keyword>
<dbReference type="eggNOG" id="COG0790">
    <property type="taxonomic scope" value="Bacteria"/>
</dbReference>
<sequence>MTRQQNYGIVYVLTNPAMPDLVKIGMTNRNSVDARLKELFNTSVPVPFECAYACKVENCGVVEKTLHLAFHPYRIHSQREFFKINPEQAIVILKLLDKSSDITHEIQEEISNDLSDVDKAAGAKLKITRRPPLNFKEMCIPYGAKLLYTKGGEHSIEVEVCTDRKVLFQGREASLTAVTQELLGLEYSIQPTPYWSYNGKSLTDIYNETYSLIE</sequence>
<proteinExistence type="predicted"/>
<protein>
    <recommendedName>
        <fullName evidence="1">Bacteriophage T5 Orf172 DNA-binding domain-containing protein</fullName>
    </recommendedName>
</protein>
<comment type="caution">
    <text evidence="2">The sequence shown here is derived from an EMBL/GenBank/DDBJ whole genome shotgun (WGS) entry which is preliminary data.</text>
</comment>
<reference evidence="2 3" key="1">
    <citation type="submission" date="2011-08" db="EMBL/GenBank/DDBJ databases">
        <title>The Genome Sequence of Alistipes indistinctus YIT 12060.</title>
        <authorList>
            <consortium name="The Broad Institute Genome Sequencing Platform"/>
            <person name="Earl A."/>
            <person name="Ward D."/>
            <person name="Feldgarden M."/>
            <person name="Gevers D."/>
            <person name="Morotomi M."/>
            <person name="Young S.K."/>
            <person name="Zeng Q."/>
            <person name="Gargeya S."/>
            <person name="Fitzgerald M."/>
            <person name="Haas B."/>
            <person name="Abouelleil A."/>
            <person name="Alvarado L."/>
            <person name="Arachchi H.M."/>
            <person name="Berlin A."/>
            <person name="Brown A."/>
            <person name="Chapman S.B."/>
            <person name="Chen Z."/>
            <person name="Dunbar C."/>
            <person name="Freedman E."/>
            <person name="Gearin G."/>
            <person name="Gellesch M."/>
            <person name="Goldberg J."/>
            <person name="Griggs A."/>
            <person name="Gujja S."/>
            <person name="Heiman D."/>
            <person name="Howarth C."/>
            <person name="Larson L."/>
            <person name="Lui A."/>
            <person name="MacDonald P.J.P."/>
            <person name="Montmayeur A."/>
            <person name="Murphy C."/>
            <person name="Neiman D."/>
            <person name="Pearson M."/>
            <person name="Priest M."/>
            <person name="Roberts A."/>
            <person name="Saif S."/>
            <person name="Shea T."/>
            <person name="Shenoy N."/>
            <person name="Sisk P."/>
            <person name="Stolte C."/>
            <person name="Sykes S."/>
            <person name="Wortman J."/>
            <person name="Nusbaum C."/>
            <person name="Birren B."/>
        </authorList>
    </citation>
    <scope>NUCLEOTIDE SEQUENCE [LARGE SCALE GENOMIC DNA]</scope>
    <source>
        <strain evidence="2 3">YIT 12060</strain>
    </source>
</reference>
<dbReference type="OrthoDB" id="9811665at2"/>
<feature type="domain" description="Bacteriophage T5 Orf172 DNA-binding" evidence="1">
    <location>
        <begin position="16"/>
        <end position="96"/>
    </location>
</feature>
<organism evidence="2 3">
    <name type="scientific">Alistipes indistinctus YIT 12060</name>
    <dbReference type="NCBI Taxonomy" id="742725"/>
    <lineage>
        <taxon>Bacteria</taxon>
        <taxon>Pseudomonadati</taxon>
        <taxon>Bacteroidota</taxon>
        <taxon>Bacteroidia</taxon>
        <taxon>Bacteroidales</taxon>
        <taxon>Rikenellaceae</taxon>
        <taxon>Alistipes</taxon>
    </lineage>
</organism>
<dbReference type="GeneID" id="92815203"/>
<dbReference type="AlphaFoldDB" id="G5HAV5"/>
<accession>G5HAV5</accession>
<dbReference type="EMBL" id="ADLD01000013">
    <property type="protein sequence ID" value="EHB91721.1"/>
    <property type="molecule type" value="Genomic_DNA"/>
</dbReference>
<dbReference type="STRING" id="742725.HMPREF9450_01770"/>
<dbReference type="Proteomes" id="UP000006008">
    <property type="component" value="Unassembled WGS sequence"/>
</dbReference>
<evidence type="ECO:0000313" key="3">
    <source>
        <dbReference type="Proteomes" id="UP000006008"/>
    </source>
</evidence>